<keyword evidence="7 12" id="KW-0808">Transferase</keyword>
<comment type="function">
    <text evidence="1">Transaldolase is important for the balance of metabolites in the pentose-phosphate pathway.</text>
</comment>
<comment type="pathway">
    <text evidence="3">Carbohydrate degradation; pentose phosphate pathway; D-glyceraldehyde 3-phosphate and beta-D-fructose 6-phosphate from D-ribose 5-phosphate and D-xylulose 5-phosphate (non-oxidative stage): step 2/3.</text>
</comment>
<dbReference type="CDD" id="cd00955">
    <property type="entry name" value="Transaldolase_like"/>
    <property type="match status" value="1"/>
</dbReference>
<dbReference type="PANTHER" id="PTHR10683">
    <property type="entry name" value="TRANSALDOLASE"/>
    <property type="match status" value="1"/>
</dbReference>
<dbReference type="HAMAP" id="MF_00493">
    <property type="entry name" value="Transaldolase_2"/>
    <property type="match status" value="1"/>
</dbReference>
<sequence>DLSRGRLSGGGLKEMIDTQHLVGVTTNPTIFAGALSSGSDYDKQMASLAEAGVDLDEAVMTVTTDDVRTACDAFADVHRATGGQDGRVSIEVDPRLAHSTEKTIEAARLLWSTVDRPNLMVKIPATMEGLPAISQAISEGISVNVTLIFSLDRYRAVANAYLDGLERAQEAGVDLSSIRSVASFFVSRMDGEVDSRLDELGTDEAAALKGKAGIANARLAYQAFEEVFSSPRFAALADAGAHRQRPLWASTGVKDPEYRDTMYVEELVVADVVNTMPEKTMLAVADHAEVRGDTVHGTYDDARQVLDDLERLGIDYLEVTELLEREGVEKFEKSWEELLGTVREALGSPGGSLTDTEENT</sequence>
<dbReference type="PANTHER" id="PTHR10683:SF31">
    <property type="entry name" value="TRANSALDOLASE"/>
    <property type="match status" value="1"/>
</dbReference>
<dbReference type="Gene3D" id="3.20.20.70">
    <property type="entry name" value="Aldolase class I"/>
    <property type="match status" value="1"/>
</dbReference>
<dbReference type="EMBL" id="JARACI010000857">
    <property type="protein sequence ID" value="MDD9206348.1"/>
    <property type="molecule type" value="Genomic_DNA"/>
</dbReference>
<evidence type="ECO:0000313" key="13">
    <source>
        <dbReference type="Proteomes" id="UP001165561"/>
    </source>
</evidence>
<evidence type="ECO:0000256" key="5">
    <source>
        <dbReference type="ARBA" id="ARBA00013151"/>
    </source>
</evidence>
<evidence type="ECO:0000256" key="1">
    <source>
        <dbReference type="ARBA" id="ARBA00003518"/>
    </source>
</evidence>
<accession>A0ABT5TWA7</accession>
<evidence type="ECO:0000313" key="12">
    <source>
        <dbReference type="EMBL" id="MDD9206348.1"/>
    </source>
</evidence>
<dbReference type="PROSITE" id="PS01054">
    <property type="entry name" value="TRANSALDOLASE_1"/>
    <property type="match status" value="1"/>
</dbReference>
<evidence type="ECO:0000256" key="7">
    <source>
        <dbReference type="ARBA" id="ARBA00022679"/>
    </source>
</evidence>
<evidence type="ECO:0000256" key="4">
    <source>
        <dbReference type="ARBA" id="ARBA00008426"/>
    </source>
</evidence>
<keyword evidence="13" id="KW-1185">Reference proteome</keyword>
<dbReference type="GO" id="GO:0004801">
    <property type="term" value="F:transaldolase activity"/>
    <property type="evidence" value="ECO:0007669"/>
    <property type="project" value="UniProtKB-EC"/>
</dbReference>
<proteinExistence type="inferred from homology"/>
<comment type="similarity">
    <text evidence="4">Belongs to the transaldolase family. Type 2 subfamily.</text>
</comment>
<dbReference type="InterPro" id="IPR013785">
    <property type="entry name" value="Aldolase_TIM"/>
</dbReference>
<evidence type="ECO:0000256" key="11">
    <source>
        <dbReference type="NCBIfam" id="TIGR00876"/>
    </source>
</evidence>
<evidence type="ECO:0000256" key="3">
    <source>
        <dbReference type="ARBA" id="ARBA00004857"/>
    </source>
</evidence>
<dbReference type="SUPFAM" id="SSF51569">
    <property type="entry name" value="Aldolase"/>
    <property type="match status" value="1"/>
</dbReference>
<dbReference type="PIRSF" id="PIRSF036915">
    <property type="entry name" value="Trnald_Bac_Plnt"/>
    <property type="match status" value="1"/>
</dbReference>
<keyword evidence="8" id="KW-0570">Pentose shunt</keyword>
<evidence type="ECO:0000256" key="10">
    <source>
        <dbReference type="ARBA" id="ARBA00048810"/>
    </source>
</evidence>
<protein>
    <recommendedName>
        <fullName evidence="5 11">Transaldolase</fullName>
        <ecNumber evidence="5 11">2.2.1.2</ecNumber>
    </recommendedName>
</protein>
<keyword evidence="9" id="KW-0704">Schiff base</keyword>
<dbReference type="EC" id="2.2.1.2" evidence="5 11"/>
<dbReference type="InterPro" id="IPR018225">
    <property type="entry name" value="Transaldolase_AS"/>
</dbReference>
<evidence type="ECO:0000256" key="6">
    <source>
        <dbReference type="ARBA" id="ARBA00022490"/>
    </source>
</evidence>
<name>A0ABT5TWA7_9MICO</name>
<feature type="non-terminal residue" evidence="12">
    <location>
        <position position="1"/>
    </location>
</feature>
<dbReference type="Pfam" id="PF00923">
    <property type="entry name" value="TAL_FSA"/>
    <property type="match status" value="1"/>
</dbReference>
<evidence type="ECO:0000256" key="9">
    <source>
        <dbReference type="ARBA" id="ARBA00023270"/>
    </source>
</evidence>
<gene>
    <name evidence="12" type="primary">tal</name>
    <name evidence="12" type="ORF">PU560_07685</name>
</gene>
<dbReference type="Proteomes" id="UP001165561">
    <property type="component" value="Unassembled WGS sequence"/>
</dbReference>
<comment type="subcellular location">
    <subcellularLocation>
        <location evidence="2">Cytoplasm</location>
    </subcellularLocation>
</comment>
<dbReference type="NCBIfam" id="NF002881">
    <property type="entry name" value="PRK03343.1"/>
    <property type="match status" value="1"/>
</dbReference>
<comment type="caution">
    <text evidence="12">The sequence shown here is derived from an EMBL/GenBank/DDBJ whole genome shotgun (WGS) entry which is preliminary data.</text>
</comment>
<evidence type="ECO:0000256" key="8">
    <source>
        <dbReference type="ARBA" id="ARBA00023126"/>
    </source>
</evidence>
<dbReference type="NCBIfam" id="TIGR00876">
    <property type="entry name" value="tal_mycobact"/>
    <property type="match status" value="1"/>
</dbReference>
<dbReference type="InterPro" id="IPR004732">
    <property type="entry name" value="Transaldolase_2"/>
</dbReference>
<organism evidence="12 13">
    <name type="scientific">Georgenia halotolerans</name>
    <dbReference type="NCBI Taxonomy" id="3028317"/>
    <lineage>
        <taxon>Bacteria</taxon>
        <taxon>Bacillati</taxon>
        <taxon>Actinomycetota</taxon>
        <taxon>Actinomycetes</taxon>
        <taxon>Micrococcales</taxon>
        <taxon>Bogoriellaceae</taxon>
        <taxon>Georgenia</taxon>
    </lineage>
</organism>
<comment type="catalytic activity">
    <reaction evidence="10">
        <text>D-sedoheptulose 7-phosphate + D-glyceraldehyde 3-phosphate = D-erythrose 4-phosphate + beta-D-fructose 6-phosphate</text>
        <dbReference type="Rhea" id="RHEA:17053"/>
        <dbReference type="ChEBI" id="CHEBI:16897"/>
        <dbReference type="ChEBI" id="CHEBI:57483"/>
        <dbReference type="ChEBI" id="CHEBI:57634"/>
        <dbReference type="ChEBI" id="CHEBI:59776"/>
        <dbReference type="EC" id="2.2.1.2"/>
    </reaction>
</comment>
<keyword evidence="6" id="KW-0963">Cytoplasm</keyword>
<evidence type="ECO:0000256" key="2">
    <source>
        <dbReference type="ARBA" id="ARBA00004496"/>
    </source>
</evidence>
<reference evidence="12" key="1">
    <citation type="submission" date="2023-02" db="EMBL/GenBank/DDBJ databases">
        <title>Georgenia sp.10Sc9-8, isolated from a soil sample collected from the Taklamakan desert.</title>
        <authorList>
            <person name="Liu S."/>
        </authorList>
    </citation>
    <scope>NUCLEOTIDE SEQUENCE</scope>
    <source>
        <strain evidence="12">10Sc9-8</strain>
    </source>
</reference>
<dbReference type="InterPro" id="IPR001585">
    <property type="entry name" value="TAL/FSA"/>
</dbReference>